<keyword evidence="1" id="KW-0808">Transferase</keyword>
<protein>
    <submittedName>
        <fullName evidence="1">ERF1 methyltransferase catalytic subunit Mtq2p</fullName>
    </submittedName>
</protein>
<organism evidence="1 2">
    <name type="scientific">[Candida] jaroonii</name>
    <dbReference type="NCBI Taxonomy" id="467808"/>
    <lineage>
        <taxon>Eukaryota</taxon>
        <taxon>Fungi</taxon>
        <taxon>Dikarya</taxon>
        <taxon>Ascomycota</taxon>
        <taxon>Saccharomycotina</taxon>
        <taxon>Pichiomycetes</taxon>
        <taxon>Debaryomycetaceae</taxon>
        <taxon>Yamadazyma</taxon>
    </lineage>
</organism>
<keyword evidence="1" id="KW-0489">Methyltransferase</keyword>
<keyword evidence="2" id="KW-1185">Reference proteome</keyword>
<dbReference type="Proteomes" id="UP001152531">
    <property type="component" value="Unassembled WGS sequence"/>
</dbReference>
<accession>A0ACA9YGE4</accession>
<evidence type="ECO:0000313" key="1">
    <source>
        <dbReference type="EMBL" id="CAH6723666.1"/>
    </source>
</evidence>
<sequence length="217" mass="24460">MLPTPDIKDLDFNVYEPSEDSFLLLDCFEQEIKFLKSYFQQKSPIIIEVGTGSGIVTSFIMSNILPESIFLTTDVNPHAITTCRKTVEYNNSQFSGCFDALQMSLTTGVRKGLVDILVFNPPYVPAEDVPEIPDSERSDTWLDLALLGGSDGMVVTWELLNDLDTTLSEKGIAYILFCARNKPLEVQKIMESRGWKVDVVISRKAGWEVLSILKFYR</sequence>
<comment type="caution">
    <text evidence="1">The sequence shown here is derived from an EMBL/GenBank/DDBJ whole genome shotgun (WGS) entry which is preliminary data.</text>
</comment>
<gene>
    <name evidence="1" type="ORF">CLIB1444_18S00672</name>
</gene>
<dbReference type="EMBL" id="CALSDN010000018">
    <property type="protein sequence ID" value="CAH6723666.1"/>
    <property type="molecule type" value="Genomic_DNA"/>
</dbReference>
<proteinExistence type="predicted"/>
<reference evidence="1" key="1">
    <citation type="submission" date="2022-06" db="EMBL/GenBank/DDBJ databases">
        <authorList>
            <person name="Legras J.-L."/>
            <person name="Devillers H."/>
            <person name="Grondin C."/>
        </authorList>
    </citation>
    <scope>NUCLEOTIDE SEQUENCE</scope>
    <source>
        <strain evidence="1">CLIB 1444</strain>
    </source>
</reference>
<evidence type="ECO:0000313" key="2">
    <source>
        <dbReference type="Proteomes" id="UP001152531"/>
    </source>
</evidence>
<name>A0ACA9YGE4_9ASCO</name>